<sequence>MDHKASAQMVPQTALFLDGLRCALPLNWIRMFDARELGTIISGSSAGFDVADLKQNTVYNGGYTEQSPVIRWLWDLLETADAEDLGHFLMFATSCSRPPLLGFKSFEPKFCIHKVDDPSRLPTASTCANLLKLPAYSSQQMLRDKLFQAIRSESGFDLS</sequence>
<organism evidence="7 8">
    <name type="scientific">Symbiodinium pilosum</name>
    <name type="common">Dinoflagellate</name>
    <dbReference type="NCBI Taxonomy" id="2952"/>
    <lineage>
        <taxon>Eukaryota</taxon>
        <taxon>Sar</taxon>
        <taxon>Alveolata</taxon>
        <taxon>Dinophyceae</taxon>
        <taxon>Suessiales</taxon>
        <taxon>Symbiodiniaceae</taxon>
        <taxon>Symbiodinium</taxon>
    </lineage>
</organism>
<dbReference type="PANTHER" id="PTHR45700">
    <property type="entry name" value="UBIQUITIN-PROTEIN LIGASE E3C"/>
    <property type="match status" value="1"/>
</dbReference>
<dbReference type="GO" id="GO:0006511">
    <property type="term" value="P:ubiquitin-dependent protein catabolic process"/>
    <property type="evidence" value="ECO:0007669"/>
    <property type="project" value="TreeGrafter"/>
</dbReference>
<evidence type="ECO:0000256" key="5">
    <source>
        <dbReference type="PROSITE-ProRule" id="PRU00104"/>
    </source>
</evidence>
<dbReference type="GO" id="GO:0061630">
    <property type="term" value="F:ubiquitin protein ligase activity"/>
    <property type="evidence" value="ECO:0007669"/>
    <property type="project" value="UniProtKB-EC"/>
</dbReference>
<dbReference type="EMBL" id="CAJNIZ010019924">
    <property type="protein sequence ID" value="CAE7433574.1"/>
    <property type="molecule type" value="Genomic_DNA"/>
</dbReference>
<feature type="active site" description="Glycyl thioester intermediate" evidence="5">
    <location>
        <position position="127"/>
    </location>
</feature>
<feature type="domain" description="HECT" evidence="6">
    <location>
        <begin position="1"/>
        <end position="159"/>
    </location>
</feature>
<accession>A0A812RBT8</accession>
<comment type="catalytic activity">
    <reaction evidence="1">
        <text>S-ubiquitinyl-[E2 ubiquitin-conjugating enzyme]-L-cysteine + [acceptor protein]-L-lysine = [E2 ubiquitin-conjugating enzyme]-L-cysteine + N(6)-ubiquitinyl-[acceptor protein]-L-lysine.</text>
        <dbReference type="EC" id="2.3.2.26"/>
    </reaction>
</comment>
<keyword evidence="3" id="KW-0808">Transferase</keyword>
<proteinExistence type="predicted"/>
<evidence type="ECO:0000313" key="7">
    <source>
        <dbReference type="EMBL" id="CAE7433574.1"/>
    </source>
</evidence>
<gene>
    <name evidence="7" type="primary">UPL6</name>
    <name evidence="7" type="ORF">SPIL2461_LOCUS10596</name>
</gene>
<dbReference type="EC" id="2.3.2.26" evidence="2"/>
<reference evidence="7" key="1">
    <citation type="submission" date="2021-02" db="EMBL/GenBank/DDBJ databases">
        <authorList>
            <person name="Dougan E. K."/>
            <person name="Rhodes N."/>
            <person name="Thang M."/>
            <person name="Chan C."/>
        </authorList>
    </citation>
    <scope>NUCLEOTIDE SEQUENCE</scope>
</reference>
<dbReference type="InterPro" id="IPR000569">
    <property type="entry name" value="HECT_dom"/>
</dbReference>
<evidence type="ECO:0000256" key="4">
    <source>
        <dbReference type="ARBA" id="ARBA00022786"/>
    </source>
</evidence>
<keyword evidence="4 5" id="KW-0833">Ubl conjugation pathway</keyword>
<dbReference type="SUPFAM" id="SSF56204">
    <property type="entry name" value="Hect, E3 ligase catalytic domain"/>
    <property type="match status" value="1"/>
</dbReference>
<evidence type="ECO:0000256" key="3">
    <source>
        <dbReference type="ARBA" id="ARBA00022679"/>
    </source>
</evidence>
<evidence type="ECO:0000256" key="1">
    <source>
        <dbReference type="ARBA" id="ARBA00000885"/>
    </source>
</evidence>
<dbReference type="InterPro" id="IPR044611">
    <property type="entry name" value="E3A/B/C-like"/>
</dbReference>
<name>A0A812RBT8_SYMPI</name>
<dbReference type="Pfam" id="PF00632">
    <property type="entry name" value="HECT"/>
    <property type="match status" value="1"/>
</dbReference>
<dbReference type="Proteomes" id="UP000649617">
    <property type="component" value="Unassembled WGS sequence"/>
</dbReference>
<evidence type="ECO:0000313" key="8">
    <source>
        <dbReference type="Proteomes" id="UP000649617"/>
    </source>
</evidence>
<evidence type="ECO:0000259" key="6">
    <source>
        <dbReference type="PROSITE" id="PS50237"/>
    </source>
</evidence>
<dbReference type="OrthoDB" id="8068875at2759"/>
<dbReference type="PANTHER" id="PTHR45700:SF2">
    <property type="entry name" value="UBIQUITIN-PROTEIN LIGASE E3C"/>
    <property type="match status" value="1"/>
</dbReference>
<dbReference type="SMART" id="SM00119">
    <property type="entry name" value="HECTc"/>
    <property type="match status" value="1"/>
</dbReference>
<protein>
    <recommendedName>
        <fullName evidence="2">HECT-type E3 ubiquitin transferase</fullName>
        <ecNumber evidence="2">2.3.2.26</ecNumber>
    </recommendedName>
</protein>
<dbReference type="FunFam" id="3.30.2410.10:FF:000011">
    <property type="entry name" value="Putative Ubiquitin-protein ligase E3C"/>
    <property type="match status" value="1"/>
</dbReference>
<dbReference type="GO" id="GO:0000209">
    <property type="term" value="P:protein polyubiquitination"/>
    <property type="evidence" value="ECO:0007669"/>
    <property type="project" value="InterPro"/>
</dbReference>
<dbReference type="AlphaFoldDB" id="A0A812RBT8"/>
<comment type="caution">
    <text evidence="7">The sequence shown here is derived from an EMBL/GenBank/DDBJ whole genome shotgun (WGS) entry which is preliminary data.</text>
</comment>
<dbReference type="PROSITE" id="PS50237">
    <property type="entry name" value="HECT"/>
    <property type="match status" value="1"/>
</dbReference>
<keyword evidence="8" id="KW-1185">Reference proteome</keyword>
<evidence type="ECO:0000256" key="2">
    <source>
        <dbReference type="ARBA" id="ARBA00012485"/>
    </source>
</evidence>
<dbReference type="Gene3D" id="3.30.2410.10">
    <property type="entry name" value="Hect, E3 ligase catalytic domain"/>
    <property type="match status" value="1"/>
</dbReference>
<dbReference type="InterPro" id="IPR035983">
    <property type="entry name" value="Hect_E3_ubiquitin_ligase"/>
</dbReference>